<evidence type="ECO:0000256" key="1">
    <source>
        <dbReference type="SAM" id="MobiDB-lite"/>
    </source>
</evidence>
<gene>
    <name evidence="2" type="primary">Pr1_22</name>
</gene>
<organism evidence="2">
    <name type="scientific">Pinus sylvestris</name>
    <name type="common">Scotch pine</name>
    <dbReference type="NCBI Taxonomy" id="3349"/>
    <lineage>
        <taxon>Eukaryota</taxon>
        <taxon>Viridiplantae</taxon>
        <taxon>Streptophyta</taxon>
        <taxon>Embryophyta</taxon>
        <taxon>Tracheophyta</taxon>
        <taxon>Spermatophyta</taxon>
        <taxon>Pinopsida</taxon>
        <taxon>Pinidae</taxon>
        <taxon>Conifers I</taxon>
        <taxon>Pinales</taxon>
        <taxon>Pinaceae</taxon>
        <taxon>Pinus</taxon>
        <taxon>Pinus subgen. Pinus</taxon>
    </lineage>
</organism>
<dbReference type="EMBL" id="KJ502759">
    <property type="protein sequence ID" value="AIY54697.1"/>
    <property type="molecule type" value="Genomic_DNA"/>
</dbReference>
<feature type="non-terminal residue" evidence="2">
    <location>
        <position position="1"/>
    </location>
</feature>
<protein>
    <submittedName>
        <fullName evidence="2">Uncharacterized protein</fullName>
    </submittedName>
</protein>
<name>A0A0A1G7L0_PINSY</name>
<reference evidence="2" key="1">
    <citation type="submission" date="2013-12" db="EMBL/GenBank/DDBJ databases">
        <title>Genetic diversity and population structure in Scots pine in Central Europe.</title>
        <authorList>
            <person name="Wachowiak W."/>
        </authorList>
    </citation>
    <scope>NUCLEOTIDE SEQUENCE</scope>
    <source>
        <strain evidence="2">Poland Wielkie Koryciska 1</strain>
    </source>
</reference>
<feature type="non-terminal residue" evidence="2">
    <location>
        <position position="99"/>
    </location>
</feature>
<accession>A0A0A1G7L0</accession>
<proteinExistence type="predicted"/>
<feature type="compositionally biased region" description="Basic and acidic residues" evidence="1">
    <location>
        <begin position="7"/>
        <end position="25"/>
    </location>
</feature>
<dbReference type="AlphaFoldDB" id="A0A0A1G7L0"/>
<feature type="compositionally biased region" description="Basic and acidic residues" evidence="1">
    <location>
        <begin position="65"/>
        <end position="86"/>
    </location>
</feature>
<sequence length="99" mass="11138">TAMTTQKHKEETFESAWKKITEGRHPPLARHLRPTPSNPGGSKNDHASPFVRRGYEEESSAPPRPRREGTRAGSLKRETSVGVDDLNKRVEAFIDKFNA</sequence>
<feature type="region of interest" description="Disordered" evidence="1">
    <location>
        <begin position="1"/>
        <end position="86"/>
    </location>
</feature>
<evidence type="ECO:0000313" key="2">
    <source>
        <dbReference type="EMBL" id="AIY54697.1"/>
    </source>
</evidence>